<keyword evidence="5 9" id="KW-0812">Transmembrane</keyword>
<evidence type="ECO:0000256" key="6">
    <source>
        <dbReference type="ARBA" id="ARBA00022989"/>
    </source>
</evidence>
<dbReference type="RefSeq" id="WP_162815792.1">
    <property type="nucleotide sequence ID" value="NZ_BJYU01000050.1"/>
</dbReference>
<keyword evidence="6 9" id="KW-1133">Transmembrane helix</keyword>
<name>A0A512BV93_9HYPH</name>
<dbReference type="Pfam" id="PF07690">
    <property type="entry name" value="MFS_1"/>
    <property type="match status" value="1"/>
</dbReference>
<evidence type="ECO:0000256" key="5">
    <source>
        <dbReference type="ARBA" id="ARBA00022692"/>
    </source>
</evidence>
<dbReference type="Proteomes" id="UP000321085">
    <property type="component" value="Unassembled WGS sequence"/>
</dbReference>
<organism evidence="11 12">
    <name type="scientific">Microvirga aerophila</name>
    <dbReference type="NCBI Taxonomy" id="670291"/>
    <lineage>
        <taxon>Bacteria</taxon>
        <taxon>Pseudomonadati</taxon>
        <taxon>Pseudomonadota</taxon>
        <taxon>Alphaproteobacteria</taxon>
        <taxon>Hyphomicrobiales</taxon>
        <taxon>Methylobacteriaceae</taxon>
        <taxon>Microvirga</taxon>
    </lineage>
</organism>
<feature type="transmembrane region" description="Helical" evidence="9">
    <location>
        <begin position="173"/>
        <end position="194"/>
    </location>
</feature>
<comment type="caution">
    <text evidence="11">The sequence shown here is derived from an EMBL/GenBank/DDBJ whole genome shotgun (WGS) entry which is preliminary data.</text>
</comment>
<dbReference type="InterPro" id="IPR004638">
    <property type="entry name" value="EmrB-like"/>
</dbReference>
<feature type="transmembrane region" description="Helical" evidence="9">
    <location>
        <begin position="18"/>
        <end position="41"/>
    </location>
</feature>
<dbReference type="EMBL" id="BJYU01000050">
    <property type="protein sequence ID" value="GEO15872.1"/>
    <property type="molecule type" value="Genomic_DNA"/>
</dbReference>
<evidence type="ECO:0000256" key="4">
    <source>
        <dbReference type="ARBA" id="ARBA00022475"/>
    </source>
</evidence>
<keyword evidence="3" id="KW-0813">Transport</keyword>
<keyword evidence="7 9" id="KW-0472">Membrane</keyword>
<comment type="similarity">
    <text evidence="2">Belongs to the major facilitator superfamily. EmrB family.</text>
</comment>
<protein>
    <submittedName>
        <fullName evidence="11">MFS transporter</fullName>
    </submittedName>
</protein>
<dbReference type="GO" id="GO:0005886">
    <property type="term" value="C:plasma membrane"/>
    <property type="evidence" value="ECO:0007669"/>
    <property type="project" value="UniProtKB-SubCell"/>
</dbReference>
<gene>
    <name evidence="11" type="ORF">MAE02_35680</name>
</gene>
<feature type="compositionally biased region" description="Basic residues" evidence="8">
    <location>
        <begin position="568"/>
        <end position="577"/>
    </location>
</feature>
<feature type="transmembrane region" description="Helical" evidence="9">
    <location>
        <begin position="61"/>
        <end position="79"/>
    </location>
</feature>
<feature type="transmembrane region" description="Helical" evidence="9">
    <location>
        <begin position="86"/>
        <end position="105"/>
    </location>
</feature>
<evidence type="ECO:0000313" key="11">
    <source>
        <dbReference type="EMBL" id="GEO15872.1"/>
    </source>
</evidence>
<dbReference type="SUPFAM" id="SSF103473">
    <property type="entry name" value="MFS general substrate transporter"/>
    <property type="match status" value="1"/>
</dbReference>
<reference evidence="11 12" key="1">
    <citation type="submission" date="2019-07" db="EMBL/GenBank/DDBJ databases">
        <title>Whole genome shotgun sequence of Microvirga aerophila NBRC 106136.</title>
        <authorList>
            <person name="Hosoyama A."/>
            <person name="Uohara A."/>
            <person name="Ohji S."/>
            <person name="Ichikawa N."/>
        </authorList>
    </citation>
    <scope>NUCLEOTIDE SEQUENCE [LARGE SCALE GENOMIC DNA]</scope>
    <source>
        <strain evidence="11 12">NBRC 106136</strain>
    </source>
</reference>
<dbReference type="InterPro" id="IPR020846">
    <property type="entry name" value="MFS_dom"/>
</dbReference>
<sequence>MTTAVVALPSRDKPATGVLLVTGIVLAALTEAIASTVLSLGRGDIIGDTYATPDEFAWLDVGYTACKLIGFIAAPWLMTRINPRRLIIGSILIMGAACGLAALTARLDLLVALRVIQGFSGGTLLVGGQAIIFLAYPKSHQPILQALFAMGSVVAPATIAPALQGWLLDTHSWTWIFFSVVPVALAAAGLLLIADGPTPATTPRRPFDWIGFVLISVTLFCFTYVFSQGSRWDWFEEPRILWLTVIGTATLLAFLGQQVMAKDQGLLDFTSFRSDDFTFAFVVSFVAGAALFGSAFLIPSFAVSILAFTPTDAGLLLLPSGALFVGALLIAAFLIQVRRVPPFATVPFGILLIMVAMWMLSGSTSESGADDMMAAILLRGLGLGFLFLSITLIAFTNLSSRNLASGIGLFNSGRQLGGLMGVAWLQTLIDHNVAGNVAVLGSHVTAGVPAVSERLTTTTAMLAAKGMDAVAASRAAMSLLGRVVTGQSTVIAFDTAFNAVALLFVVAAPALIAIKVGLSRYAKSQAEQSSEPVVLQPRPQVNRELDEIPLQAVPLNSGARSNRAERPRRQRSTHRGKLSLQSCAPSTQAP</sequence>
<evidence type="ECO:0000256" key="9">
    <source>
        <dbReference type="SAM" id="Phobius"/>
    </source>
</evidence>
<feature type="region of interest" description="Disordered" evidence="8">
    <location>
        <begin position="546"/>
        <end position="590"/>
    </location>
</feature>
<evidence type="ECO:0000256" key="3">
    <source>
        <dbReference type="ARBA" id="ARBA00022448"/>
    </source>
</evidence>
<dbReference type="NCBIfam" id="TIGR00711">
    <property type="entry name" value="efflux_EmrB"/>
    <property type="match status" value="1"/>
</dbReference>
<feature type="transmembrane region" description="Helical" evidence="9">
    <location>
        <begin position="206"/>
        <end position="227"/>
    </location>
</feature>
<feature type="transmembrane region" description="Helical" evidence="9">
    <location>
        <begin position="499"/>
        <end position="518"/>
    </location>
</feature>
<evidence type="ECO:0000313" key="12">
    <source>
        <dbReference type="Proteomes" id="UP000321085"/>
    </source>
</evidence>
<keyword evidence="12" id="KW-1185">Reference proteome</keyword>
<dbReference type="GO" id="GO:0022857">
    <property type="term" value="F:transmembrane transporter activity"/>
    <property type="evidence" value="ECO:0007669"/>
    <property type="project" value="InterPro"/>
</dbReference>
<dbReference type="InterPro" id="IPR011701">
    <property type="entry name" value="MFS"/>
</dbReference>
<feature type="transmembrane region" description="Helical" evidence="9">
    <location>
        <begin position="314"/>
        <end position="335"/>
    </location>
</feature>
<feature type="transmembrane region" description="Helical" evidence="9">
    <location>
        <begin position="239"/>
        <end position="256"/>
    </location>
</feature>
<evidence type="ECO:0000256" key="8">
    <source>
        <dbReference type="SAM" id="MobiDB-lite"/>
    </source>
</evidence>
<dbReference type="PANTHER" id="PTHR42718">
    <property type="entry name" value="MAJOR FACILITATOR SUPERFAMILY MULTIDRUG TRANSPORTER MFSC"/>
    <property type="match status" value="1"/>
</dbReference>
<feature type="transmembrane region" description="Helical" evidence="9">
    <location>
        <begin position="143"/>
        <end position="167"/>
    </location>
</feature>
<feature type="transmembrane region" description="Helical" evidence="9">
    <location>
        <begin position="342"/>
        <end position="360"/>
    </location>
</feature>
<feature type="transmembrane region" description="Helical" evidence="9">
    <location>
        <begin position="372"/>
        <end position="395"/>
    </location>
</feature>
<dbReference type="AlphaFoldDB" id="A0A512BV93"/>
<evidence type="ECO:0000256" key="2">
    <source>
        <dbReference type="ARBA" id="ARBA00008537"/>
    </source>
</evidence>
<feature type="compositionally biased region" description="Polar residues" evidence="8">
    <location>
        <begin position="579"/>
        <end position="590"/>
    </location>
</feature>
<dbReference type="PANTHER" id="PTHR42718:SF9">
    <property type="entry name" value="MAJOR FACILITATOR SUPERFAMILY MULTIDRUG TRANSPORTER MFSC"/>
    <property type="match status" value="1"/>
</dbReference>
<evidence type="ECO:0000256" key="1">
    <source>
        <dbReference type="ARBA" id="ARBA00004651"/>
    </source>
</evidence>
<feature type="domain" description="Major facilitator superfamily (MFS) profile" evidence="10">
    <location>
        <begin position="20"/>
        <end position="525"/>
    </location>
</feature>
<feature type="transmembrane region" description="Helical" evidence="9">
    <location>
        <begin position="111"/>
        <end position="136"/>
    </location>
</feature>
<comment type="subcellular location">
    <subcellularLocation>
        <location evidence="1">Cell membrane</location>
        <topology evidence="1">Multi-pass membrane protein</topology>
    </subcellularLocation>
</comment>
<dbReference type="PROSITE" id="PS50850">
    <property type="entry name" value="MFS"/>
    <property type="match status" value="1"/>
</dbReference>
<feature type="transmembrane region" description="Helical" evidence="9">
    <location>
        <begin position="277"/>
        <end position="308"/>
    </location>
</feature>
<evidence type="ECO:0000259" key="10">
    <source>
        <dbReference type="PROSITE" id="PS50850"/>
    </source>
</evidence>
<dbReference type="InterPro" id="IPR036259">
    <property type="entry name" value="MFS_trans_sf"/>
</dbReference>
<evidence type="ECO:0000256" key="7">
    <source>
        <dbReference type="ARBA" id="ARBA00023136"/>
    </source>
</evidence>
<accession>A0A512BV93</accession>
<proteinExistence type="inferred from homology"/>
<keyword evidence="4" id="KW-1003">Cell membrane</keyword>
<dbReference type="Gene3D" id="1.20.1250.20">
    <property type="entry name" value="MFS general substrate transporter like domains"/>
    <property type="match status" value="1"/>
</dbReference>